<dbReference type="Proteomes" id="UP000664417">
    <property type="component" value="Unassembled WGS sequence"/>
</dbReference>
<evidence type="ECO:0000313" key="1">
    <source>
        <dbReference type="EMBL" id="MBO1319699.1"/>
    </source>
</evidence>
<keyword evidence="2" id="KW-1185">Reference proteome</keyword>
<proteinExistence type="predicted"/>
<gene>
    <name evidence="1" type="ORF">J3U88_14585</name>
</gene>
<dbReference type="AlphaFoldDB" id="A0A8J7Q9X6"/>
<protein>
    <submittedName>
        <fullName evidence="1">Uncharacterized protein</fullName>
    </submittedName>
</protein>
<reference evidence="1" key="1">
    <citation type="submission" date="2021-03" db="EMBL/GenBank/DDBJ databases">
        <authorList>
            <person name="Wang G."/>
        </authorList>
    </citation>
    <scope>NUCLEOTIDE SEQUENCE</scope>
    <source>
        <strain evidence="1">KCTC 12899</strain>
    </source>
</reference>
<sequence>MNPHQPSRTRKSNLGLWILSLCLFPLCAVDAFANLRFKGEVALESRQFTDDDNDETTDAGAALFTRLEATFKRRRWRASVRGIARYDVEDDNREIYAIEEAWIGYRGRGWEFRSGYQMLNWTATEAFHPADFINSRNYDSNIENAEKLGELMISLRKSLGRGALTFYYMPRFEEPEFPGPSSRLSLVPDGFDLGPYRIWEDDGDLTRDKNVNQWGGRFTQTLDNVDLSLHYIDHIERNLPIVVPLDEDDFPDPDGTLAIPIYQRVIDVGGTYLQIMGPWIAKVEFSHKNFVKPDGFSLLPEISDHGQAAFGLEYGWATGSGADVVLLFEAQGLIGPGKERRAELNTFQRDVLLGYSHAWNDTMDRQLLVTVIHDVERSNETLINARYSQRLTDTWKIQGGFRIVEAPPKEEDAVGLELLHEANQVYLTLTRFF</sequence>
<dbReference type="EMBL" id="JAFREP010000013">
    <property type="protein sequence ID" value="MBO1319699.1"/>
    <property type="molecule type" value="Genomic_DNA"/>
</dbReference>
<dbReference type="RefSeq" id="WP_207859604.1">
    <property type="nucleotide sequence ID" value="NZ_JAFREP010000013.1"/>
</dbReference>
<organism evidence="1 2">
    <name type="scientific">Acanthopleuribacter pedis</name>
    <dbReference type="NCBI Taxonomy" id="442870"/>
    <lineage>
        <taxon>Bacteria</taxon>
        <taxon>Pseudomonadati</taxon>
        <taxon>Acidobacteriota</taxon>
        <taxon>Holophagae</taxon>
        <taxon>Acanthopleuribacterales</taxon>
        <taxon>Acanthopleuribacteraceae</taxon>
        <taxon>Acanthopleuribacter</taxon>
    </lineage>
</organism>
<evidence type="ECO:0000313" key="2">
    <source>
        <dbReference type="Proteomes" id="UP000664417"/>
    </source>
</evidence>
<accession>A0A8J7Q9X6</accession>
<name>A0A8J7Q9X6_9BACT</name>
<comment type="caution">
    <text evidence="1">The sequence shown here is derived from an EMBL/GenBank/DDBJ whole genome shotgun (WGS) entry which is preliminary data.</text>
</comment>